<dbReference type="InterPro" id="IPR034660">
    <property type="entry name" value="DinB/YfiT-like"/>
</dbReference>
<dbReference type="InterPro" id="IPR024775">
    <property type="entry name" value="DinB-like"/>
</dbReference>
<organism evidence="2 3">
    <name type="scientific">Croceitalea marina</name>
    <dbReference type="NCBI Taxonomy" id="1775166"/>
    <lineage>
        <taxon>Bacteria</taxon>
        <taxon>Pseudomonadati</taxon>
        <taxon>Bacteroidota</taxon>
        <taxon>Flavobacteriia</taxon>
        <taxon>Flavobacteriales</taxon>
        <taxon>Flavobacteriaceae</taxon>
        <taxon>Croceitalea</taxon>
    </lineage>
</organism>
<dbReference type="RefSeq" id="WP_377766180.1">
    <property type="nucleotide sequence ID" value="NZ_JBHULB010000007.1"/>
</dbReference>
<proteinExistence type="predicted"/>
<dbReference type="SUPFAM" id="SSF109854">
    <property type="entry name" value="DinB/YfiT-like putative metalloenzymes"/>
    <property type="match status" value="1"/>
</dbReference>
<dbReference type="Gene3D" id="1.20.120.450">
    <property type="entry name" value="dinb family like domain"/>
    <property type="match status" value="1"/>
</dbReference>
<reference evidence="3" key="1">
    <citation type="journal article" date="2019" name="Int. J. Syst. Evol. Microbiol.">
        <title>The Global Catalogue of Microorganisms (GCM) 10K type strain sequencing project: providing services to taxonomists for standard genome sequencing and annotation.</title>
        <authorList>
            <consortium name="The Broad Institute Genomics Platform"/>
            <consortium name="The Broad Institute Genome Sequencing Center for Infectious Disease"/>
            <person name="Wu L."/>
            <person name="Ma J."/>
        </authorList>
    </citation>
    <scope>NUCLEOTIDE SEQUENCE [LARGE SCALE GENOMIC DNA]</scope>
    <source>
        <strain evidence="3">KCTC 52368</strain>
    </source>
</reference>
<feature type="domain" description="DinB-like" evidence="1">
    <location>
        <begin position="12"/>
        <end position="146"/>
    </location>
</feature>
<protein>
    <submittedName>
        <fullName evidence="2">DinB family protein</fullName>
    </submittedName>
</protein>
<gene>
    <name evidence="2" type="ORF">ACFSQJ_06680</name>
</gene>
<keyword evidence="3" id="KW-1185">Reference proteome</keyword>
<evidence type="ECO:0000259" key="1">
    <source>
        <dbReference type="Pfam" id="PF12867"/>
    </source>
</evidence>
<sequence length="155" mass="17750">MALETQFTIVIKNRERLHHYLETTPKEELVKIPKGFNNNIWWNIAHVVVTEQKLVYGLSRLPLNISKELVEKYQKGTAPKGHPPANEVEEIKKLLFSLPEKTKSDYNNGMFTDFKSYMTTPKVELNSVEDAIAFNAFHEGLHLGSIMALARVLKV</sequence>
<dbReference type="Pfam" id="PF12867">
    <property type="entry name" value="DinB_2"/>
    <property type="match status" value="1"/>
</dbReference>
<dbReference type="Proteomes" id="UP001597526">
    <property type="component" value="Unassembled WGS sequence"/>
</dbReference>
<evidence type="ECO:0000313" key="2">
    <source>
        <dbReference type="EMBL" id="MFD2586608.1"/>
    </source>
</evidence>
<evidence type="ECO:0000313" key="3">
    <source>
        <dbReference type="Proteomes" id="UP001597526"/>
    </source>
</evidence>
<name>A0ABW5MW71_9FLAO</name>
<accession>A0ABW5MW71</accession>
<dbReference type="EMBL" id="JBHULB010000007">
    <property type="protein sequence ID" value="MFD2586608.1"/>
    <property type="molecule type" value="Genomic_DNA"/>
</dbReference>
<comment type="caution">
    <text evidence="2">The sequence shown here is derived from an EMBL/GenBank/DDBJ whole genome shotgun (WGS) entry which is preliminary data.</text>
</comment>